<dbReference type="InterPro" id="IPR023346">
    <property type="entry name" value="Lysozyme-like_dom_sf"/>
</dbReference>
<dbReference type="PANTHER" id="PTHR37423">
    <property type="entry name" value="SOLUBLE LYTIC MUREIN TRANSGLYCOSYLASE-RELATED"/>
    <property type="match status" value="1"/>
</dbReference>
<dbReference type="Pfam" id="PF01464">
    <property type="entry name" value="SLT"/>
    <property type="match status" value="1"/>
</dbReference>
<evidence type="ECO:0000313" key="4">
    <source>
        <dbReference type="Proteomes" id="UP000217763"/>
    </source>
</evidence>
<dbReference type="InterPro" id="IPR008258">
    <property type="entry name" value="Transglycosylase_SLT_dom_1"/>
</dbReference>
<dbReference type="PANTHER" id="PTHR37423:SF2">
    <property type="entry name" value="MEMBRANE-BOUND LYTIC MUREIN TRANSGLYCOSYLASE C"/>
    <property type="match status" value="1"/>
</dbReference>
<comment type="similarity">
    <text evidence="1">Belongs to the transglycosylase Slt family.</text>
</comment>
<gene>
    <name evidence="3" type="ORF">AN401_07170</name>
</gene>
<dbReference type="Proteomes" id="UP000217763">
    <property type="component" value="Chromosome"/>
</dbReference>
<accession>A0A291HUD1</accession>
<proteinExistence type="inferred from homology"/>
<sequence>MLLLHPRRLVVALALLLVLAATLVALPAWGAVPASAQQYQRLLTRSAHAYWGLDAPIATMAGQIHQESAWRANARSPVGAQGLAQFMPATSEWFATVYPAALGDNQPYNPAWALRALVLYDRWIYARVSGPNQCERWAKTLSGYNGGLGWVQRDQRLAASRGADPARWFDHVEHHTSRADWARRENRGYVRNILTRWEPMYAAAGWGRGVCGA</sequence>
<feature type="domain" description="Transglycosylase SLT" evidence="2">
    <location>
        <begin position="64"/>
        <end position="162"/>
    </location>
</feature>
<protein>
    <recommendedName>
        <fullName evidence="2">Transglycosylase SLT domain-containing protein</fullName>
    </recommendedName>
</protein>
<evidence type="ECO:0000259" key="2">
    <source>
        <dbReference type="Pfam" id="PF01464"/>
    </source>
</evidence>
<dbReference type="SUPFAM" id="SSF53955">
    <property type="entry name" value="Lysozyme-like"/>
    <property type="match status" value="1"/>
</dbReference>
<dbReference type="KEGG" id="zdf:AN401_07170"/>
<name>A0A291HUD1_9GAMM</name>
<evidence type="ECO:0000256" key="1">
    <source>
        <dbReference type="ARBA" id="ARBA00007734"/>
    </source>
</evidence>
<reference evidence="4" key="1">
    <citation type="submission" date="2015-09" db="EMBL/GenBank/DDBJ databases">
        <authorList>
            <person name="Shao Z."/>
            <person name="Wang L."/>
        </authorList>
    </citation>
    <scope>NUCLEOTIDE SEQUENCE [LARGE SCALE GENOMIC DNA]</scope>
    <source>
        <strain evidence="4">F13-1</strain>
    </source>
</reference>
<evidence type="ECO:0000313" key="3">
    <source>
        <dbReference type="EMBL" id="ATG75836.1"/>
    </source>
</evidence>
<keyword evidence="4" id="KW-1185">Reference proteome</keyword>
<dbReference type="Gene3D" id="1.10.530.10">
    <property type="match status" value="1"/>
</dbReference>
<organism evidence="3 4">
    <name type="scientific">Zobellella denitrificans</name>
    <dbReference type="NCBI Taxonomy" id="347534"/>
    <lineage>
        <taxon>Bacteria</taxon>
        <taxon>Pseudomonadati</taxon>
        <taxon>Pseudomonadota</taxon>
        <taxon>Gammaproteobacteria</taxon>
        <taxon>Aeromonadales</taxon>
        <taxon>Aeromonadaceae</taxon>
        <taxon>Zobellella</taxon>
    </lineage>
</organism>
<dbReference type="AlphaFoldDB" id="A0A291HUD1"/>
<dbReference type="EMBL" id="CP012621">
    <property type="protein sequence ID" value="ATG75836.1"/>
    <property type="molecule type" value="Genomic_DNA"/>
</dbReference>